<feature type="transmembrane region" description="Helical" evidence="6">
    <location>
        <begin position="298"/>
        <end position="318"/>
    </location>
</feature>
<evidence type="ECO:0000256" key="4">
    <source>
        <dbReference type="ARBA" id="ARBA00022989"/>
    </source>
</evidence>
<feature type="transmembrane region" description="Helical" evidence="6">
    <location>
        <begin position="268"/>
        <end position="292"/>
    </location>
</feature>
<dbReference type="VEuPathDB" id="FungiDB:AeMF1_009660"/>
<feature type="transmembrane region" description="Helical" evidence="6">
    <location>
        <begin position="74"/>
        <end position="94"/>
    </location>
</feature>
<reference evidence="7 8" key="1">
    <citation type="submission" date="2019-07" db="EMBL/GenBank/DDBJ databases">
        <title>Genomics analysis of Aphanomyces spp. identifies a new class of oomycete effector associated with host adaptation.</title>
        <authorList>
            <person name="Gaulin E."/>
        </authorList>
    </citation>
    <scope>NUCLEOTIDE SEQUENCE [LARGE SCALE GENOMIC DNA]</scope>
    <source>
        <strain evidence="7 8">ATCC 201684</strain>
    </source>
</reference>
<name>A0A6G0WT06_9STRA</name>
<keyword evidence="5 6" id="KW-0472">Membrane</keyword>
<evidence type="ECO:0000313" key="8">
    <source>
        <dbReference type="Proteomes" id="UP000481153"/>
    </source>
</evidence>
<dbReference type="GO" id="GO:0005886">
    <property type="term" value="C:plasma membrane"/>
    <property type="evidence" value="ECO:0007669"/>
    <property type="project" value="UniProtKB-SubCell"/>
</dbReference>
<dbReference type="Pfam" id="PF13520">
    <property type="entry name" value="AA_permease_2"/>
    <property type="match status" value="1"/>
</dbReference>
<dbReference type="GO" id="GO:0022857">
    <property type="term" value="F:transmembrane transporter activity"/>
    <property type="evidence" value="ECO:0007669"/>
    <property type="project" value="InterPro"/>
</dbReference>
<keyword evidence="2" id="KW-1003">Cell membrane</keyword>
<keyword evidence="8" id="KW-1185">Reference proteome</keyword>
<dbReference type="InterPro" id="IPR002293">
    <property type="entry name" value="AA/rel_permease1"/>
</dbReference>
<comment type="subcellular location">
    <subcellularLocation>
        <location evidence="1">Cell membrane</location>
        <topology evidence="1">Multi-pass membrane protein</topology>
    </subcellularLocation>
</comment>
<dbReference type="PIRSF" id="PIRSF006060">
    <property type="entry name" value="AA_transporter"/>
    <property type="match status" value="1"/>
</dbReference>
<gene>
    <name evidence="7" type="ORF">Ae201684_012047</name>
</gene>
<dbReference type="PANTHER" id="PTHR42770">
    <property type="entry name" value="AMINO ACID TRANSPORTER-RELATED"/>
    <property type="match status" value="1"/>
</dbReference>
<dbReference type="EMBL" id="VJMJ01000153">
    <property type="protein sequence ID" value="KAF0730628.1"/>
    <property type="molecule type" value="Genomic_DNA"/>
</dbReference>
<evidence type="ECO:0000256" key="6">
    <source>
        <dbReference type="SAM" id="Phobius"/>
    </source>
</evidence>
<evidence type="ECO:0000313" key="7">
    <source>
        <dbReference type="EMBL" id="KAF0730628.1"/>
    </source>
</evidence>
<feature type="transmembrane region" description="Helical" evidence="6">
    <location>
        <begin position="208"/>
        <end position="227"/>
    </location>
</feature>
<dbReference type="Gene3D" id="1.20.1740.10">
    <property type="entry name" value="Amino acid/polyamine transporter I"/>
    <property type="match status" value="2"/>
</dbReference>
<feature type="transmembrane region" description="Helical" evidence="6">
    <location>
        <begin position="106"/>
        <end position="125"/>
    </location>
</feature>
<sequence length="382" mass="42099">MGTTANKSSSVLEVWAYGVVTVIGGQLFAWNVGLVAGTISYGLGVFVIGMAYLCMVLSTAEVASVVAFRGGVYGLARCTLGFYFGFMVGCCELLEYSLFAASNSILVSQILSGLWPALLLGLLYVCRRHLHATWGHQCRHHRGCHERRLFNRVQHFRRHGTVLTLPSVLFTAATFALPASNILVAMAQSKLMPSKLATVHPRLHTNTNALLVIFAVSSVICPVFLYTELFSSIAYSMSLVFGLFSYSAQCAGFVYLRRHHHHMKRSFVNPVGIPGAVFAMIVFGLCMISVLFCQDDDYIVLIGTTAIVVVLAAHYHIYAKHRQTLSDDEHALFFAHVAKFNEKTKQSQATSTSASTWHFVGLFSTGHRVIRKIQVKPTSNSY</sequence>
<evidence type="ECO:0000256" key="1">
    <source>
        <dbReference type="ARBA" id="ARBA00004651"/>
    </source>
</evidence>
<evidence type="ECO:0000256" key="2">
    <source>
        <dbReference type="ARBA" id="ARBA00022475"/>
    </source>
</evidence>
<evidence type="ECO:0008006" key="9">
    <source>
        <dbReference type="Google" id="ProtNLM"/>
    </source>
</evidence>
<dbReference type="Proteomes" id="UP000481153">
    <property type="component" value="Unassembled WGS sequence"/>
</dbReference>
<keyword evidence="4 6" id="KW-1133">Transmembrane helix</keyword>
<feature type="transmembrane region" description="Helical" evidence="6">
    <location>
        <begin position="14"/>
        <end position="36"/>
    </location>
</feature>
<evidence type="ECO:0000256" key="5">
    <source>
        <dbReference type="ARBA" id="ARBA00023136"/>
    </source>
</evidence>
<dbReference type="AlphaFoldDB" id="A0A6G0WT06"/>
<dbReference type="InterPro" id="IPR050367">
    <property type="entry name" value="APC_superfamily"/>
</dbReference>
<feature type="transmembrane region" description="Helical" evidence="6">
    <location>
        <begin position="43"/>
        <end position="68"/>
    </location>
</feature>
<accession>A0A6G0WT06</accession>
<evidence type="ECO:0000256" key="3">
    <source>
        <dbReference type="ARBA" id="ARBA00022692"/>
    </source>
</evidence>
<comment type="caution">
    <text evidence="7">The sequence shown here is derived from an EMBL/GenBank/DDBJ whole genome shotgun (WGS) entry which is preliminary data.</text>
</comment>
<protein>
    <recommendedName>
        <fullName evidence="9">Amino acid permease/ SLC12A domain-containing protein</fullName>
    </recommendedName>
</protein>
<keyword evidence="3 6" id="KW-0812">Transmembrane</keyword>
<organism evidence="7 8">
    <name type="scientific">Aphanomyces euteiches</name>
    <dbReference type="NCBI Taxonomy" id="100861"/>
    <lineage>
        <taxon>Eukaryota</taxon>
        <taxon>Sar</taxon>
        <taxon>Stramenopiles</taxon>
        <taxon>Oomycota</taxon>
        <taxon>Saprolegniomycetes</taxon>
        <taxon>Saprolegniales</taxon>
        <taxon>Verrucalvaceae</taxon>
        <taxon>Aphanomyces</taxon>
    </lineage>
</organism>
<proteinExistence type="predicted"/>
<feature type="transmembrane region" description="Helical" evidence="6">
    <location>
        <begin position="168"/>
        <end position="187"/>
    </location>
</feature>
<feature type="transmembrane region" description="Helical" evidence="6">
    <location>
        <begin position="233"/>
        <end position="256"/>
    </location>
</feature>
<dbReference type="PANTHER" id="PTHR42770:SF7">
    <property type="entry name" value="MEMBRANE PROTEIN"/>
    <property type="match status" value="1"/>
</dbReference>